<dbReference type="InterPro" id="IPR016132">
    <property type="entry name" value="Phyto_chromo_attachment"/>
</dbReference>
<dbReference type="InterPro" id="IPR003661">
    <property type="entry name" value="HisK_dim/P_dom"/>
</dbReference>
<dbReference type="GO" id="GO:0000155">
    <property type="term" value="F:phosphorelay sensor kinase activity"/>
    <property type="evidence" value="ECO:0007669"/>
    <property type="project" value="InterPro"/>
</dbReference>
<dbReference type="InterPro" id="IPR029016">
    <property type="entry name" value="GAF-like_dom_sf"/>
</dbReference>
<evidence type="ECO:0000256" key="5">
    <source>
        <dbReference type="ARBA" id="ARBA00022553"/>
    </source>
</evidence>
<comment type="catalytic activity">
    <reaction evidence="1">
        <text>ATP + protein L-histidine = ADP + protein N-phospho-L-histidine.</text>
        <dbReference type="EC" id="2.7.13.3"/>
    </reaction>
</comment>
<dbReference type="EMBL" id="VCDI01000002">
    <property type="protein sequence ID" value="TLU73395.1"/>
    <property type="molecule type" value="Genomic_DNA"/>
</dbReference>
<evidence type="ECO:0000256" key="2">
    <source>
        <dbReference type="ARBA" id="ARBA00006402"/>
    </source>
</evidence>
<keyword evidence="4" id="KW-0600">Photoreceptor protein</keyword>
<dbReference type="SMART" id="SM00065">
    <property type="entry name" value="GAF"/>
    <property type="match status" value="1"/>
</dbReference>
<feature type="domain" description="Phytochrome chromophore attachment site" evidence="12">
    <location>
        <begin position="153"/>
        <end position="318"/>
    </location>
</feature>
<dbReference type="PRINTS" id="PR00344">
    <property type="entry name" value="BCTRLSENSOR"/>
</dbReference>
<dbReference type="GO" id="GO:0009881">
    <property type="term" value="F:photoreceptor activity"/>
    <property type="evidence" value="ECO:0007669"/>
    <property type="project" value="UniProtKB-KW"/>
</dbReference>
<dbReference type="Gene3D" id="3.30.450.270">
    <property type="match status" value="1"/>
</dbReference>
<evidence type="ECO:0000313" key="14">
    <source>
        <dbReference type="EMBL" id="TLU73395.1"/>
    </source>
</evidence>
<dbReference type="InterPro" id="IPR004358">
    <property type="entry name" value="Sig_transdc_His_kin-like_C"/>
</dbReference>
<dbReference type="InterPro" id="IPR043150">
    <property type="entry name" value="Phytochrome_PHY_sf"/>
</dbReference>
<dbReference type="SMART" id="SM00387">
    <property type="entry name" value="HATPase_c"/>
    <property type="match status" value="1"/>
</dbReference>
<evidence type="ECO:0000256" key="7">
    <source>
        <dbReference type="ARBA" id="ARBA00022679"/>
    </source>
</evidence>
<dbReference type="SUPFAM" id="SSF47384">
    <property type="entry name" value="Homodimeric domain of signal transducing histidine kinase"/>
    <property type="match status" value="1"/>
</dbReference>
<dbReference type="EC" id="2.7.13.3" evidence="3"/>
<dbReference type="OrthoDB" id="5287260at2"/>
<dbReference type="GO" id="GO:0000156">
    <property type="term" value="F:phosphorelay response regulator activity"/>
    <property type="evidence" value="ECO:0007669"/>
    <property type="project" value="TreeGrafter"/>
</dbReference>
<dbReference type="Proteomes" id="UP000305654">
    <property type="component" value="Unassembled WGS sequence"/>
</dbReference>
<dbReference type="CDD" id="cd00075">
    <property type="entry name" value="HATPase"/>
    <property type="match status" value="1"/>
</dbReference>
<evidence type="ECO:0000256" key="9">
    <source>
        <dbReference type="ARBA" id="ARBA00022991"/>
    </source>
</evidence>
<protein>
    <recommendedName>
        <fullName evidence="3">histidine kinase</fullName>
        <ecNumber evidence="3">2.7.13.3</ecNumber>
    </recommendedName>
</protein>
<evidence type="ECO:0000259" key="13">
    <source>
        <dbReference type="PROSITE" id="PS50109"/>
    </source>
</evidence>
<dbReference type="Gene3D" id="3.30.450.40">
    <property type="match status" value="1"/>
</dbReference>
<evidence type="ECO:0000256" key="1">
    <source>
        <dbReference type="ARBA" id="ARBA00000085"/>
    </source>
</evidence>
<dbReference type="GO" id="GO:0006355">
    <property type="term" value="P:regulation of DNA-templated transcription"/>
    <property type="evidence" value="ECO:0007669"/>
    <property type="project" value="InterPro"/>
</dbReference>
<evidence type="ECO:0000256" key="8">
    <source>
        <dbReference type="ARBA" id="ARBA00022777"/>
    </source>
</evidence>
<proteinExistence type="inferred from homology"/>
<dbReference type="Pfam" id="PF01590">
    <property type="entry name" value="GAF"/>
    <property type="match status" value="1"/>
</dbReference>
<keyword evidence="8" id="KW-0418">Kinase</keyword>
<accession>A0A5R9J720</accession>
<dbReference type="Gene3D" id="3.30.450.20">
    <property type="entry name" value="PAS domain"/>
    <property type="match status" value="1"/>
</dbReference>
<dbReference type="InterPro" id="IPR013654">
    <property type="entry name" value="PAS_2"/>
</dbReference>
<evidence type="ECO:0000256" key="4">
    <source>
        <dbReference type="ARBA" id="ARBA00022543"/>
    </source>
</evidence>
<keyword evidence="10" id="KW-0675">Receptor</keyword>
<dbReference type="PANTHER" id="PTHR42878">
    <property type="entry name" value="TWO-COMPONENT HISTIDINE KINASE"/>
    <property type="match status" value="1"/>
</dbReference>
<dbReference type="InterPro" id="IPR036890">
    <property type="entry name" value="HATPase_C_sf"/>
</dbReference>
<dbReference type="InterPro" id="IPR050351">
    <property type="entry name" value="BphY/WalK/GraS-like"/>
</dbReference>
<dbReference type="SUPFAM" id="SSF55785">
    <property type="entry name" value="PYP-like sensor domain (PAS domain)"/>
    <property type="match status" value="1"/>
</dbReference>
<evidence type="ECO:0000256" key="10">
    <source>
        <dbReference type="ARBA" id="ARBA00023170"/>
    </source>
</evidence>
<evidence type="ECO:0000313" key="15">
    <source>
        <dbReference type="Proteomes" id="UP000305654"/>
    </source>
</evidence>
<dbReference type="SUPFAM" id="SSF55781">
    <property type="entry name" value="GAF domain-like"/>
    <property type="match status" value="2"/>
</dbReference>
<dbReference type="AlphaFoldDB" id="A0A5R9J720"/>
<name>A0A5R9J720_9PROT</name>
<dbReference type="GO" id="GO:0030295">
    <property type="term" value="F:protein kinase activator activity"/>
    <property type="evidence" value="ECO:0007669"/>
    <property type="project" value="TreeGrafter"/>
</dbReference>
<dbReference type="InterPro" id="IPR003018">
    <property type="entry name" value="GAF"/>
</dbReference>
<dbReference type="InterPro" id="IPR013515">
    <property type="entry name" value="Phytochrome_cen-reg"/>
</dbReference>
<dbReference type="InterPro" id="IPR005467">
    <property type="entry name" value="His_kinase_dom"/>
</dbReference>
<keyword evidence="7" id="KW-0808">Transferase</keyword>
<evidence type="ECO:0000256" key="11">
    <source>
        <dbReference type="SAM" id="MobiDB-lite"/>
    </source>
</evidence>
<dbReference type="GO" id="GO:0007234">
    <property type="term" value="P:osmosensory signaling via phosphorelay pathway"/>
    <property type="evidence" value="ECO:0007669"/>
    <property type="project" value="TreeGrafter"/>
</dbReference>
<comment type="similarity">
    <text evidence="2">In the N-terminal section; belongs to the phytochrome family.</text>
</comment>
<dbReference type="PANTHER" id="PTHR42878:SF15">
    <property type="entry name" value="BACTERIOPHYTOCHROME"/>
    <property type="match status" value="1"/>
</dbReference>
<organism evidence="14 15">
    <name type="scientific">Lichenicoccus roseus</name>
    <dbReference type="NCBI Taxonomy" id="2683649"/>
    <lineage>
        <taxon>Bacteria</taxon>
        <taxon>Pseudomonadati</taxon>
        <taxon>Pseudomonadota</taxon>
        <taxon>Alphaproteobacteria</taxon>
        <taxon>Acetobacterales</taxon>
        <taxon>Acetobacteraceae</taxon>
        <taxon>Lichenicoccus</taxon>
    </lineage>
</organism>
<comment type="caution">
    <text evidence="14">The sequence shown here is derived from an EMBL/GenBank/DDBJ whole genome shotgun (WGS) entry which is preliminary data.</text>
</comment>
<dbReference type="InterPro" id="IPR035965">
    <property type="entry name" value="PAS-like_dom_sf"/>
</dbReference>
<dbReference type="GO" id="GO:0009584">
    <property type="term" value="P:detection of visible light"/>
    <property type="evidence" value="ECO:0007669"/>
    <property type="project" value="InterPro"/>
</dbReference>
<dbReference type="InterPro" id="IPR003594">
    <property type="entry name" value="HATPase_dom"/>
</dbReference>
<dbReference type="Pfam" id="PF02518">
    <property type="entry name" value="HATPase_c"/>
    <property type="match status" value="1"/>
</dbReference>
<feature type="domain" description="Histidine kinase" evidence="13">
    <location>
        <begin position="602"/>
        <end position="851"/>
    </location>
</feature>
<keyword evidence="9" id="KW-0157">Chromophore</keyword>
<sequence length="860" mass="91697">MRERNALPDLPITACDVEPIHIPGLIQPHGVLLALRRAGGEIAVVAASANAGCDNATDPAAYLDAGSRARLERALTTATGAADLPLGTLHDRAGQPWDATLRLQATGSPGTLCPDDRDLALLELEPAGPTAAAPRLLLERLNQGLVEIQLQTDIVAACRAAVASLAAVSGFDRVMAYRFQQDLSGDVVAESRRVDGPPPDPAQPNSYLGLRFPASDIPAQARALYHSAAVRLIPDARVEPAPLLRLDGSDRAIDLSRAVLRGVAPVHLTYLANMGVRASMSIAIRGNAGLWGLFACHHLRGTLQVGPEARLAAEILARALSWRIAELQAAMVAGRLHSLAIASVPMLEDFSLARRERPPMDRWPIPEPDLAPRRLPASEGLHELLSACDADGLVVWPRVAGVEPLQAGTAPGAGCIERLCSWLDDEAKAASETRPGAPEWLLSTHALPELLPPDLAGMLYAGKRSEDPRHDASFGLLAVRLPGDGWLLLLRRELRRSVQWAGNPEKQAARLDVAASGDNATNCVDGRAASGGLLQLSPRASFEAWTQEVAGQSAHWSDADRRVALALRDAIGAVLLARSTEIARGNEELRRRSDETRFFADAAAHDLREPLWQIQVLSELVGEGLEDMALDQPPATAIMAELRQMTQSVVASAKRMHGMIEELSRLAIAGHQADRTEMVSLREVAMEALEDIRQGQALPQPLPLPQVQSSDRENTPSMPADSSISLAGLGGVSLCADRGQVRRVFQNLFSNAVKYRDPERPLCVVAEALPAVHGMVRVQVTDNGLGFDPAHATHLFEPFRRFPNRAAAATPGLGLGLAICQRIVVAHGGSIEARSPEGGGASFCFTLAEPDPATPAGTAS</sequence>
<dbReference type="Pfam" id="PF08446">
    <property type="entry name" value="PAS_2"/>
    <property type="match status" value="1"/>
</dbReference>
<evidence type="ECO:0000256" key="3">
    <source>
        <dbReference type="ARBA" id="ARBA00012438"/>
    </source>
</evidence>
<dbReference type="Gene3D" id="3.30.565.10">
    <property type="entry name" value="Histidine kinase-like ATPase, C-terminal domain"/>
    <property type="match status" value="1"/>
</dbReference>
<gene>
    <name evidence="14" type="ORF">FE263_08360</name>
</gene>
<dbReference type="CDD" id="cd00082">
    <property type="entry name" value="HisKA"/>
    <property type="match status" value="1"/>
</dbReference>
<keyword evidence="5" id="KW-0597">Phosphoprotein</keyword>
<dbReference type="PROSITE" id="PS50109">
    <property type="entry name" value="HIS_KIN"/>
    <property type="match status" value="1"/>
</dbReference>
<dbReference type="PROSITE" id="PS50046">
    <property type="entry name" value="PHYTOCHROME_2"/>
    <property type="match status" value="1"/>
</dbReference>
<dbReference type="Gene3D" id="1.10.287.130">
    <property type="match status" value="1"/>
</dbReference>
<dbReference type="Pfam" id="PF00360">
    <property type="entry name" value="PHY"/>
    <property type="match status" value="2"/>
</dbReference>
<keyword evidence="6" id="KW-0716">Sensory transduction</keyword>
<evidence type="ECO:0000259" key="12">
    <source>
        <dbReference type="PROSITE" id="PS50046"/>
    </source>
</evidence>
<reference evidence="14 15" key="1">
    <citation type="submission" date="2019-05" db="EMBL/GenBank/DDBJ databases">
        <authorList>
            <person name="Pankratov T."/>
            <person name="Grouzdev D."/>
        </authorList>
    </citation>
    <scope>NUCLEOTIDE SEQUENCE [LARGE SCALE GENOMIC DNA]</scope>
    <source>
        <strain evidence="14 15">KEBCLARHB70R</strain>
    </source>
</reference>
<keyword evidence="15" id="KW-1185">Reference proteome</keyword>
<feature type="region of interest" description="Disordered" evidence="11">
    <location>
        <begin position="695"/>
        <end position="723"/>
    </location>
</feature>
<dbReference type="InterPro" id="IPR036097">
    <property type="entry name" value="HisK_dim/P_sf"/>
</dbReference>
<evidence type="ECO:0000256" key="6">
    <source>
        <dbReference type="ARBA" id="ARBA00022606"/>
    </source>
</evidence>
<dbReference type="SUPFAM" id="SSF55874">
    <property type="entry name" value="ATPase domain of HSP90 chaperone/DNA topoisomerase II/histidine kinase"/>
    <property type="match status" value="1"/>
</dbReference>